<proteinExistence type="predicted"/>
<organism evidence="3 4">
    <name type="scientific">Schaalia naturae</name>
    <dbReference type="NCBI Taxonomy" id="635203"/>
    <lineage>
        <taxon>Bacteria</taxon>
        <taxon>Bacillati</taxon>
        <taxon>Actinomycetota</taxon>
        <taxon>Actinomycetes</taxon>
        <taxon>Actinomycetales</taxon>
        <taxon>Actinomycetaceae</taxon>
        <taxon>Schaalia</taxon>
    </lineage>
</organism>
<dbReference type="PANTHER" id="PTHR42942:SF1">
    <property type="entry name" value="ALKYLTRANSFERASE-LIKE PROTEIN 1"/>
    <property type="match status" value="1"/>
</dbReference>
<comment type="caution">
    <text evidence="3">The sequence shown here is derived from an EMBL/GenBank/DDBJ whole genome shotgun (WGS) entry which is preliminary data.</text>
</comment>
<name>A0ABW2SIK4_9ACTO</name>
<keyword evidence="4" id="KW-1185">Reference proteome</keyword>
<evidence type="ECO:0000313" key="3">
    <source>
        <dbReference type="EMBL" id="MFC7579877.1"/>
    </source>
</evidence>
<dbReference type="InterPro" id="IPR036217">
    <property type="entry name" value="MethylDNA_cys_MeTrfase_DNAb"/>
</dbReference>
<dbReference type="Pfam" id="PF01035">
    <property type="entry name" value="DNA_binding_1"/>
    <property type="match status" value="1"/>
</dbReference>
<feature type="domain" description="Methylated-DNA-[protein]-cysteine S-methyltransferase DNA binding" evidence="2">
    <location>
        <begin position="7"/>
        <end position="61"/>
    </location>
</feature>
<evidence type="ECO:0000313" key="4">
    <source>
        <dbReference type="Proteomes" id="UP001596527"/>
    </source>
</evidence>
<dbReference type="InterPro" id="IPR036388">
    <property type="entry name" value="WH-like_DNA-bd_sf"/>
</dbReference>
<protein>
    <submittedName>
        <fullName evidence="3">MGMT family protein</fullName>
    </submittedName>
</protein>
<reference evidence="4" key="1">
    <citation type="journal article" date="2019" name="Int. J. Syst. Evol. Microbiol.">
        <title>The Global Catalogue of Microorganisms (GCM) 10K type strain sequencing project: providing services to taxonomists for standard genome sequencing and annotation.</title>
        <authorList>
            <consortium name="The Broad Institute Genomics Platform"/>
            <consortium name="The Broad Institute Genome Sequencing Center for Infectious Disease"/>
            <person name="Wu L."/>
            <person name="Ma J."/>
        </authorList>
    </citation>
    <scope>NUCLEOTIDE SEQUENCE [LARGE SCALE GENOMIC DNA]</scope>
    <source>
        <strain evidence="4">CCUG 56698</strain>
    </source>
</reference>
<dbReference type="Proteomes" id="UP001596527">
    <property type="component" value="Unassembled WGS sequence"/>
</dbReference>
<dbReference type="CDD" id="cd06445">
    <property type="entry name" value="ATase"/>
    <property type="match status" value="1"/>
</dbReference>
<dbReference type="PANTHER" id="PTHR42942">
    <property type="entry name" value="6-O-METHYLGUANINE DNA METHYLTRANSFERASE"/>
    <property type="match status" value="1"/>
</dbReference>
<gene>
    <name evidence="3" type="ORF">ACFQWG_01355</name>
</gene>
<dbReference type="RefSeq" id="WP_380971434.1">
    <property type="nucleotide sequence ID" value="NZ_JBHTEF010000001.1"/>
</dbReference>
<sequence>MDDLVVERVLRAVECVPPGQVATYGQIGAVVGIGARQVGRILATEGAPVPWWRVVNARGRFPSALALRALSEWRREGTPIDEGVPAVRIGEARVEAGALVRAWSVACADLPPEL</sequence>
<evidence type="ECO:0000256" key="1">
    <source>
        <dbReference type="ARBA" id="ARBA00022763"/>
    </source>
</evidence>
<accession>A0ABW2SIK4</accession>
<dbReference type="SUPFAM" id="SSF46767">
    <property type="entry name" value="Methylated DNA-protein cysteine methyltransferase, C-terminal domain"/>
    <property type="match status" value="1"/>
</dbReference>
<evidence type="ECO:0000259" key="2">
    <source>
        <dbReference type="Pfam" id="PF01035"/>
    </source>
</evidence>
<dbReference type="InterPro" id="IPR014048">
    <property type="entry name" value="MethylDNA_cys_MeTrfase_DNA-bd"/>
</dbReference>
<dbReference type="EMBL" id="JBHTEF010000001">
    <property type="protein sequence ID" value="MFC7579877.1"/>
    <property type="molecule type" value="Genomic_DNA"/>
</dbReference>
<keyword evidence="1" id="KW-0227">DNA damage</keyword>
<dbReference type="InterPro" id="IPR052520">
    <property type="entry name" value="ATL_DNA_repair"/>
</dbReference>
<dbReference type="Gene3D" id="1.10.10.10">
    <property type="entry name" value="Winged helix-like DNA-binding domain superfamily/Winged helix DNA-binding domain"/>
    <property type="match status" value="1"/>
</dbReference>